<dbReference type="EMBL" id="BAUU01000012">
    <property type="protein sequence ID" value="GAE30584.1"/>
    <property type="molecule type" value="Genomic_DNA"/>
</dbReference>
<dbReference type="RefSeq" id="WP_035343368.1">
    <property type="nucleotide sequence ID" value="NZ_BAUU01000012.1"/>
</dbReference>
<name>W4QGX4_9BACI</name>
<evidence type="ECO:0008006" key="4">
    <source>
        <dbReference type="Google" id="ProtNLM"/>
    </source>
</evidence>
<keyword evidence="3" id="KW-1185">Reference proteome</keyword>
<proteinExistence type="predicted"/>
<feature type="transmembrane region" description="Helical" evidence="1">
    <location>
        <begin position="59"/>
        <end position="79"/>
    </location>
</feature>
<dbReference type="NCBIfam" id="TIGR03082">
    <property type="entry name" value="Gneg_AbrB_dup"/>
    <property type="match status" value="2"/>
</dbReference>
<protein>
    <recommendedName>
        <fullName evidence="4">Ammonia monooxygenase</fullName>
    </recommendedName>
</protein>
<feature type="transmembrane region" description="Helical" evidence="1">
    <location>
        <begin position="324"/>
        <end position="342"/>
    </location>
</feature>
<evidence type="ECO:0000313" key="3">
    <source>
        <dbReference type="Proteomes" id="UP000018895"/>
    </source>
</evidence>
<dbReference type="GO" id="GO:0016020">
    <property type="term" value="C:membrane"/>
    <property type="evidence" value="ECO:0007669"/>
    <property type="project" value="InterPro"/>
</dbReference>
<keyword evidence="1" id="KW-1133">Transmembrane helix</keyword>
<dbReference type="GO" id="GO:0010468">
    <property type="term" value="P:regulation of gene expression"/>
    <property type="evidence" value="ECO:0007669"/>
    <property type="project" value="InterPro"/>
</dbReference>
<evidence type="ECO:0000313" key="2">
    <source>
        <dbReference type="EMBL" id="GAE30584.1"/>
    </source>
</evidence>
<gene>
    <name evidence="2" type="ORF">JCM9152_1996</name>
</gene>
<reference evidence="2" key="1">
    <citation type="journal article" date="2014" name="Genome Announc.">
        <title>Draft Genome Sequences of Three Alkaliphilic Bacillus Strains, Bacillus wakoensis JCM 9140T, Bacillus akibai JCM 9157T, and Bacillus hemicellulosilyticus JCM 9152T.</title>
        <authorList>
            <person name="Yuki M."/>
            <person name="Oshima K."/>
            <person name="Suda W."/>
            <person name="Oshida Y."/>
            <person name="Kitamura K."/>
            <person name="Iida T."/>
            <person name="Hattori M."/>
            <person name="Ohkuma M."/>
        </authorList>
    </citation>
    <scope>NUCLEOTIDE SEQUENCE [LARGE SCALE GENOMIC DNA]</scope>
    <source>
        <strain evidence="2">JCM 9152</strain>
    </source>
</reference>
<organism evidence="2 3">
    <name type="scientific">Halalkalibacter hemicellulosilyticusJCM 9152</name>
    <dbReference type="NCBI Taxonomy" id="1236971"/>
    <lineage>
        <taxon>Bacteria</taxon>
        <taxon>Bacillati</taxon>
        <taxon>Bacillota</taxon>
        <taxon>Bacilli</taxon>
        <taxon>Bacillales</taxon>
        <taxon>Bacillaceae</taxon>
        <taxon>Halalkalibacter</taxon>
    </lineage>
</organism>
<sequence length="353" mass="38778">MNILRISEVLFISLLGGVIASSISLPLPWVLGPLLFVVIWKTISKRDMIWPDFLKNSGLTILGIYFGLYFTFSSVQMIFPFLFPYVLLTIILIIICIMIGTLISKSFHIDQVTSVLSTIPGGLTEMVIASENLKANSSFVLIFQTIRLVTVLFTVPSVIIIFFHTSNPNREFVSQTNESFLHVELSLLWFIIPISIGFLLKEKIPAGIVLIPMLVTAFFNMSMIDLPTVPPLFVVLAQLSVGIGLGISISIKDIQKGGAYCIHFLIATLIIISISFGLGSILAFFTTMDYATAILSIAPGGLIEMALTASSVGADPAVVSSLQMIRILLIITLVPLALQWYFSHKSKRLKKCS</sequence>
<comment type="caution">
    <text evidence="2">The sequence shown here is derived from an EMBL/GenBank/DDBJ whole genome shotgun (WGS) entry which is preliminary data.</text>
</comment>
<feature type="transmembrane region" description="Helical" evidence="1">
    <location>
        <begin position="139"/>
        <end position="163"/>
    </location>
</feature>
<dbReference type="PANTHER" id="PTHR38457">
    <property type="entry name" value="REGULATOR ABRB-RELATED"/>
    <property type="match status" value="1"/>
</dbReference>
<feature type="transmembrane region" description="Helical" evidence="1">
    <location>
        <begin position="183"/>
        <end position="200"/>
    </location>
</feature>
<dbReference type="PIRSF" id="PIRSF038991">
    <property type="entry name" value="Protein_AbrB"/>
    <property type="match status" value="1"/>
</dbReference>
<dbReference type="OrthoDB" id="5460360at2"/>
<evidence type="ECO:0000256" key="1">
    <source>
        <dbReference type="SAM" id="Phobius"/>
    </source>
</evidence>
<feature type="transmembrane region" description="Helical" evidence="1">
    <location>
        <begin position="12"/>
        <end position="38"/>
    </location>
</feature>
<feature type="transmembrane region" description="Helical" evidence="1">
    <location>
        <begin position="85"/>
        <end position="103"/>
    </location>
</feature>
<accession>W4QGX4</accession>
<dbReference type="STRING" id="1236971.JCM9152_1996"/>
<dbReference type="Pfam" id="PF05145">
    <property type="entry name" value="AbrB"/>
    <property type="match status" value="1"/>
</dbReference>
<dbReference type="InterPro" id="IPR007820">
    <property type="entry name" value="AbrB_fam"/>
</dbReference>
<keyword evidence="1" id="KW-0472">Membrane</keyword>
<dbReference type="Proteomes" id="UP000018895">
    <property type="component" value="Unassembled WGS sequence"/>
</dbReference>
<feature type="transmembrane region" description="Helical" evidence="1">
    <location>
        <begin position="207"/>
        <end position="224"/>
    </location>
</feature>
<feature type="transmembrane region" description="Helical" evidence="1">
    <location>
        <begin position="230"/>
        <end position="249"/>
    </location>
</feature>
<feature type="transmembrane region" description="Helical" evidence="1">
    <location>
        <begin position="261"/>
        <end position="285"/>
    </location>
</feature>
<dbReference type="InterPro" id="IPR017516">
    <property type="entry name" value="AbrB_dup"/>
</dbReference>
<keyword evidence="1" id="KW-0812">Transmembrane</keyword>
<dbReference type="PANTHER" id="PTHR38457:SF1">
    <property type="entry name" value="REGULATOR ABRB-RELATED"/>
    <property type="match status" value="1"/>
</dbReference>
<dbReference type="AlphaFoldDB" id="W4QGX4"/>